<dbReference type="RefSeq" id="WP_345555139.1">
    <property type="nucleotide sequence ID" value="NZ_BAABIK010000001.1"/>
</dbReference>
<evidence type="ECO:0008006" key="4">
    <source>
        <dbReference type="Google" id="ProtNLM"/>
    </source>
</evidence>
<proteinExistence type="predicted"/>
<feature type="region of interest" description="Disordered" evidence="1">
    <location>
        <begin position="257"/>
        <end position="278"/>
    </location>
</feature>
<organism evidence="2 3">
    <name type="scientific">Streptomonospora halophila</name>
    <dbReference type="NCBI Taxonomy" id="427369"/>
    <lineage>
        <taxon>Bacteria</taxon>
        <taxon>Bacillati</taxon>
        <taxon>Actinomycetota</taxon>
        <taxon>Actinomycetes</taxon>
        <taxon>Streptosporangiales</taxon>
        <taxon>Nocardiopsidaceae</taxon>
        <taxon>Streptomonospora</taxon>
    </lineage>
</organism>
<comment type="caution">
    <text evidence="2">The sequence shown here is derived from an EMBL/GenBank/DDBJ whole genome shotgun (WGS) entry which is preliminary data.</text>
</comment>
<dbReference type="EMBL" id="BAABIK010000001">
    <property type="protein sequence ID" value="GAA4927423.1"/>
    <property type="molecule type" value="Genomic_DNA"/>
</dbReference>
<sequence>MRQPSPSETERVRSLAATATPTAATLADNPDTRFSVRGAVDRAGRVLLWVAAHHPLHEAVREERRTASGPEAGVDLSALRRVGRTSTVRARLWCQGSLEEVPARDRRSAALAVWERHPDEELLATAARRPEPDAPVLLRLTPRRVAYHTYDAAGLVEGAAFALTRPDPLTGPAEEIIARVNDRYRDELTRAVHRLPRAPRGAAWLWELDARGATVWVQLTGGADAALVRVPWSARATEACQLERALFDFLAGDAAPAHGADPGRHRRRCPRDEARRRS</sequence>
<dbReference type="InterPro" id="IPR037119">
    <property type="entry name" value="Haem_oxidase_HugZ-like_sf"/>
</dbReference>
<accession>A0ABP9G3P0</accession>
<protein>
    <recommendedName>
        <fullName evidence="4">DUF2470 domain-containing protein</fullName>
    </recommendedName>
</protein>
<evidence type="ECO:0000313" key="2">
    <source>
        <dbReference type="EMBL" id="GAA4927423.1"/>
    </source>
</evidence>
<evidence type="ECO:0000256" key="1">
    <source>
        <dbReference type="SAM" id="MobiDB-lite"/>
    </source>
</evidence>
<gene>
    <name evidence="2" type="ORF">GCM10023224_03040</name>
</gene>
<evidence type="ECO:0000313" key="3">
    <source>
        <dbReference type="Proteomes" id="UP001499993"/>
    </source>
</evidence>
<name>A0ABP9G3P0_9ACTN</name>
<reference evidence="3" key="1">
    <citation type="journal article" date="2019" name="Int. J. Syst. Evol. Microbiol.">
        <title>The Global Catalogue of Microorganisms (GCM) 10K type strain sequencing project: providing services to taxonomists for standard genome sequencing and annotation.</title>
        <authorList>
            <consortium name="The Broad Institute Genomics Platform"/>
            <consortium name="The Broad Institute Genome Sequencing Center for Infectious Disease"/>
            <person name="Wu L."/>
            <person name="Ma J."/>
        </authorList>
    </citation>
    <scope>NUCLEOTIDE SEQUENCE [LARGE SCALE GENOMIC DNA]</scope>
    <source>
        <strain evidence="3">JCM 18123</strain>
    </source>
</reference>
<keyword evidence="3" id="KW-1185">Reference proteome</keyword>
<dbReference type="Gene3D" id="3.20.180.10">
    <property type="entry name" value="PNP-oxidase-like"/>
    <property type="match status" value="1"/>
</dbReference>
<dbReference type="Proteomes" id="UP001499993">
    <property type="component" value="Unassembled WGS sequence"/>
</dbReference>
<dbReference type="SUPFAM" id="SSF50475">
    <property type="entry name" value="FMN-binding split barrel"/>
    <property type="match status" value="1"/>
</dbReference>